<dbReference type="EMBL" id="ASPP01023406">
    <property type="protein sequence ID" value="ETO10538.1"/>
    <property type="molecule type" value="Genomic_DNA"/>
</dbReference>
<organism evidence="3 4">
    <name type="scientific">Reticulomyxa filosa</name>
    <dbReference type="NCBI Taxonomy" id="46433"/>
    <lineage>
        <taxon>Eukaryota</taxon>
        <taxon>Sar</taxon>
        <taxon>Rhizaria</taxon>
        <taxon>Retaria</taxon>
        <taxon>Foraminifera</taxon>
        <taxon>Monothalamids</taxon>
        <taxon>Reticulomyxidae</taxon>
        <taxon>Reticulomyxa</taxon>
    </lineage>
</organism>
<reference evidence="3 4" key="1">
    <citation type="journal article" date="2013" name="Curr. Biol.">
        <title>The Genome of the Foraminiferan Reticulomyxa filosa.</title>
        <authorList>
            <person name="Glockner G."/>
            <person name="Hulsmann N."/>
            <person name="Schleicher M."/>
            <person name="Noegel A.A."/>
            <person name="Eichinger L."/>
            <person name="Gallinger C."/>
            <person name="Pawlowski J."/>
            <person name="Sierra R."/>
            <person name="Euteneuer U."/>
            <person name="Pillet L."/>
            <person name="Moustafa A."/>
            <person name="Platzer M."/>
            <person name="Groth M."/>
            <person name="Szafranski K."/>
            <person name="Schliwa M."/>
        </authorList>
    </citation>
    <scope>NUCLEOTIDE SEQUENCE [LARGE SCALE GENOMIC DNA]</scope>
</reference>
<sequence length="265" mass="30039">MTVMNNTTTIMAIDTAAVMSTAAQGAIENGDSIKKAGDGGDIFSMPMRSGGKVPLPIHCSSDLKYEMPVAQDTPTTEWNEGMDLILVSKRTLSTVPPLHFSLEKNLFHDPPPVTPPVHHNPSPLQTPPPYDRDEKNQIFSQSRYIRWKNSLGFLKKKKFFFPLFTKKKKKKKGNPRKNVWIFVMDAVVMTLTNWLFPKVSVFLLILNIMVACLLWCRIPNVSDIFYIRREVQYILIVGAYTCLLQLAIIIFSQLVTDPNVQLWVA</sequence>
<keyword evidence="2" id="KW-1133">Transmembrane helix</keyword>
<feature type="transmembrane region" description="Helical" evidence="2">
    <location>
        <begin position="202"/>
        <end position="221"/>
    </location>
</feature>
<evidence type="ECO:0000313" key="3">
    <source>
        <dbReference type="EMBL" id="ETO10538.1"/>
    </source>
</evidence>
<name>X6M959_RETFI</name>
<keyword evidence="2" id="KW-0472">Membrane</keyword>
<evidence type="ECO:0000256" key="1">
    <source>
        <dbReference type="SAM" id="MobiDB-lite"/>
    </source>
</evidence>
<dbReference type="AlphaFoldDB" id="X6M959"/>
<accession>X6M959</accession>
<comment type="caution">
    <text evidence="3">The sequence shown here is derived from an EMBL/GenBank/DDBJ whole genome shotgun (WGS) entry which is preliminary data.</text>
</comment>
<proteinExistence type="predicted"/>
<keyword evidence="2" id="KW-0812">Transmembrane</keyword>
<evidence type="ECO:0000313" key="4">
    <source>
        <dbReference type="Proteomes" id="UP000023152"/>
    </source>
</evidence>
<feature type="transmembrane region" description="Helical" evidence="2">
    <location>
        <begin position="233"/>
        <end position="255"/>
    </location>
</feature>
<evidence type="ECO:0000256" key="2">
    <source>
        <dbReference type="SAM" id="Phobius"/>
    </source>
</evidence>
<dbReference type="Proteomes" id="UP000023152">
    <property type="component" value="Unassembled WGS sequence"/>
</dbReference>
<feature type="transmembrane region" description="Helical" evidence="2">
    <location>
        <begin position="178"/>
        <end position="196"/>
    </location>
</feature>
<feature type="region of interest" description="Disordered" evidence="1">
    <location>
        <begin position="111"/>
        <end position="130"/>
    </location>
</feature>
<protein>
    <submittedName>
        <fullName evidence="3">Uncharacterized protein</fullName>
    </submittedName>
</protein>
<keyword evidence="4" id="KW-1185">Reference proteome</keyword>
<gene>
    <name evidence="3" type="ORF">RFI_26838</name>
</gene>